<keyword evidence="1" id="KW-0472">Membrane</keyword>
<dbReference type="NCBIfam" id="TIGR03816">
    <property type="entry name" value="tadE_like_DECH"/>
    <property type="match status" value="1"/>
</dbReference>
<proteinExistence type="predicted"/>
<evidence type="ECO:0000313" key="3">
    <source>
        <dbReference type="EMBL" id="CAA9317911.1"/>
    </source>
</evidence>
<sequence>MRARPTGVGVGTAGAAPAVGTAGAAPAVGTARTGAVARPTGPRADRGSASVLVAAVMGVVVVLTGVALLVAGYEVAQHRVRAAADLAAISGAVAYAGGRDACAQAGRTAADNGASVLTCSTVGDPVEYVVSVRVALPVRSRVRGLPMRVVGEAHAGSAP</sequence>
<evidence type="ECO:0000259" key="2">
    <source>
        <dbReference type="Pfam" id="PF13400"/>
    </source>
</evidence>
<keyword evidence="1" id="KW-0812">Transmembrane</keyword>
<dbReference type="Pfam" id="PF13400">
    <property type="entry name" value="Tad"/>
    <property type="match status" value="1"/>
</dbReference>
<dbReference type="AlphaFoldDB" id="A0A6J4KX00"/>
<name>A0A6J4KX00_9ACTN</name>
<evidence type="ECO:0000256" key="1">
    <source>
        <dbReference type="SAM" id="Phobius"/>
    </source>
</evidence>
<gene>
    <name evidence="3" type="ORF">AVDCRST_MAG48-2465</name>
</gene>
<dbReference type="InterPro" id="IPR028087">
    <property type="entry name" value="Tad_N"/>
</dbReference>
<organism evidence="3">
    <name type="scientific">uncultured Friedmanniella sp</name>
    <dbReference type="NCBI Taxonomy" id="335381"/>
    <lineage>
        <taxon>Bacteria</taxon>
        <taxon>Bacillati</taxon>
        <taxon>Actinomycetota</taxon>
        <taxon>Actinomycetes</taxon>
        <taxon>Propionibacteriales</taxon>
        <taxon>Nocardioidaceae</taxon>
        <taxon>Friedmanniella</taxon>
        <taxon>environmental samples</taxon>
    </lineage>
</organism>
<feature type="transmembrane region" description="Helical" evidence="1">
    <location>
        <begin position="48"/>
        <end position="71"/>
    </location>
</feature>
<reference evidence="3" key="1">
    <citation type="submission" date="2020-02" db="EMBL/GenBank/DDBJ databases">
        <authorList>
            <person name="Meier V. D."/>
        </authorList>
    </citation>
    <scope>NUCLEOTIDE SEQUENCE</scope>
    <source>
        <strain evidence="3">AVDCRST_MAG48</strain>
    </source>
</reference>
<dbReference type="EMBL" id="CADCTS010000354">
    <property type="protein sequence ID" value="CAA9317911.1"/>
    <property type="molecule type" value="Genomic_DNA"/>
</dbReference>
<keyword evidence="1" id="KW-1133">Transmembrane helix</keyword>
<protein>
    <recommendedName>
        <fullName evidence="2">Putative Flp pilus-assembly TadG-like N-terminal domain-containing protein</fullName>
    </recommendedName>
</protein>
<feature type="domain" description="Putative Flp pilus-assembly TadG-like N-terminal" evidence="2">
    <location>
        <begin position="47"/>
        <end position="94"/>
    </location>
</feature>
<dbReference type="InterPro" id="IPR021202">
    <property type="entry name" value="Rv3654c-like"/>
</dbReference>
<accession>A0A6J4KX00</accession>